<evidence type="ECO:0000256" key="3">
    <source>
        <dbReference type="PROSITE-ProRule" id="PRU00284"/>
    </source>
</evidence>
<dbReference type="PRINTS" id="PR00260">
    <property type="entry name" value="CHEMTRNSDUCR"/>
</dbReference>
<dbReference type="EMBL" id="CP102774">
    <property type="protein sequence ID" value="UZF89464.1"/>
    <property type="molecule type" value="Genomic_DNA"/>
</dbReference>
<feature type="domain" description="Methyl-accepting transducer" evidence="4">
    <location>
        <begin position="201"/>
        <end position="430"/>
    </location>
</feature>
<evidence type="ECO:0000259" key="4">
    <source>
        <dbReference type="PROSITE" id="PS50111"/>
    </source>
</evidence>
<protein>
    <submittedName>
        <fullName evidence="5">Methyl-accepting chemotaxis protein</fullName>
    </submittedName>
</protein>
<name>A0A9E7ZSE2_9HYPH</name>
<evidence type="ECO:0000313" key="5">
    <source>
        <dbReference type="EMBL" id="UZF89464.1"/>
    </source>
</evidence>
<evidence type="ECO:0000256" key="1">
    <source>
        <dbReference type="ARBA" id="ARBA00023224"/>
    </source>
</evidence>
<dbReference type="SMART" id="SM00283">
    <property type="entry name" value="MA"/>
    <property type="match status" value="1"/>
</dbReference>
<dbReference type="PANTHER" id="PTHR32089">
    <property type="entry name" value="METHYL-ACCEPTING CHEMOTAXIS PROTEIN MCPB"/>
    <property type="match status" value="1"/>
</dbReference>
<dbReference type="AlphaFoldDB" id="A0A9E7ZSE2"/>
<accession>A0A9E7ZSE2</accession>
<dbReference type="GO" id="GO:0006935">
    <property type="term" value="P:chemotaxis"/>
    <property type="evidence" value="ECO:0007669"/>
    <property type="project" value="InterPro"/>
</dbReference>
<dbReference type="GO" id="GO:0016020">
    <property type="term" value="C:membrane"/>
    <property type="evidence" value="ECO:0007669"/>
    <property type="project" value="InterPro"/>
</dbReference>
<dbReference type="Gene3D" id="1.10.287.950">
    <property type="entry name" value="Methyl-accepting chemotaxis protein"/>
    <property type="match status" value="1"/>
</dbReference>
<reference evidence="5" key="1">
    <citation type="submission" date="2022-08" db="EMBL/GenBank/DDBJ databases">
        <title>Complete Genome Sequences of 2 Bosea sp. soil isolates.</title>
        <authorList>
            <person name="Alvarez Arevalo M."/>
            <person name="Sterndorff E.B."/>
            <person name="Faurdal D."/>
            <person name="Joergensen T.S."/>
            <person name="Weber T."/>
        </authorList>
    </citation>
    <scope>NUCLEOTIDE SEQUENCE</scope>
    <source>
        <strain evidence="5">NBC_00436</strain>
    </source>
</reference>
<dbReference type="PANTHER" id="PTHR32089:SF112">
    <property type="entry name" value="LYSOZYME-LIKE PROTEIN-RELATED"/>
    <property type="match status" value="1"/>
</dbReference>
<dbReference type="InterPro" id="IPR004089">
    <property type="entry name" value="MCPsignal_dom"/>
</dbReference>
<sequence>MSDFVPLIMDQIQRRLRAIGYGEAQRERLRRYRPLVDRLIGGLVQADFDRAFVIHPPLRETVLPVAEALYAAEADHFRLLFSGVFDATYIASMDRLCQLERQANVRTRARASIAFSLVREICLASRRRALVSREKFAEDLFIIERILTYDVNTAMTISQEIEEDDARRRSSLLDEAAAKLRTRIAELDDTISSAVEEFVVTASETGRTTSFIKDTVGKVASASVVVREKSLQTAAATEEMSANIADIGQRAWQSLSITQQAVIDAGEMNAAVVRLREATGSIGKVVGMIADIAAQTNLLALNATIEAARAGEAGRGFAVVAAEVKSLATQTASATQDIAGQIAELAASAEACGTHATAIAATVDAIRLDSEAISEAVTQQSKVTAMIAHDAALVADSSDEAIESANVVNGSLDMTHAALERANAAAAGIARQVGAAEAAVTQALAVLREAS</sequence>
<keyword evidence="1 3" id="KW-0807">Transducer</keyword>
<dbReference type="PROSITE" id="PS50111">
    <property type="entry name" value="CHEMOTAXIS_TRANSDUC_2"/>
    <property type="match status" value="1"/>
</dbReference>
<evidence type="ECO:0000256" key="2">
    <source>
        <dbReference type="ARBA" id="ARBA00029447"/>
    </source>
</evidence>
<dbReference type="GO" id="GO:0004888">
    <property type="term" value="F:transmembrane signaling receptor activity"/>
    <property type="evidence" value="ECO:0007669"/>
    <property type="project" value="InterPro"/>
</dbReference>
<dbReference type="Pfam" id="PF00015">
    <property type="entry name" value="MCPsignal"/>
    <property type="match status" value="1"/>
</dbReference>
<dbReference type="InterPro" id="IPR012292">
    <property type="entry name" value="Globin/Proto"/>
</dbReference>
<dbReference type="GO" id="GO:0020037">
    <property type="term" value="F:heme binding"/>
    <property type="evidence" value="ECO:0007669"/>
    <property type="project" value="InterPro"/>
</dbReference>
<organism evidence="5">
    <name type="scientific">Bosea sp. NBC_00436</name>
    <dbReference type="NCBI Taxonomy" id="2969620"/>
    <lineage>
        <taxon>Bacteria</taxon>
        <taxon>Pseudomonadati</taxon>
        <taxon>Pseudomonadota</taxon>
        <taxon>Alphaproteobacteria</taxon>
        <taxon>Hyphomicrobiales</taxon>
        <taxon>Boseaceae</taxon>
        <taxon>Bosea</taxon>
    </lineage>
</organism>
<gene>
    <name evidence="5" type="ORF">NWE54_12055</name>
</gene>
<dbReference type="InterPro" id="IPR004090">
    <property type="entry name" value="Chemotax_Me-accpt_rcpt"/>
</dbReference>
<dbReference type="SUPFAM" id="SSF58104">
    <property type="entry name" value="Methyl-accepting chemotaxis protein (MCP) signaling domain"/>
    <property type="match status" value="1"/>
</dbReference>
<comment type="similarity">
    <text evidence="2">Belongs to the methyl-accepting chemotaxis (MCP) protein family.</text>
</comment>
<dbReference type="GO" id="GO:0019825">
    <property type="term" value="F:oxygen binding"/>
    <property type="evidence" value="ECO:0007669"/>
    <property type="project" value="InterPro"/>
</dbReference>
<dbReference type="GO" id="GO:0007165">
    <property type="term" value="P:signal transduction"/>
    <property type="evidence" value="ECO:0007669"/>
    <property type="project" value="UniProtKB-KW"/>
</dbReference>
<dbReference type="Gene3D" id="1.10.490.10">
    <property type="entry name" value="Globins"/>
    <property type="match status" value="1"/>
</dbReference>
<proteinExistence type="inferred from homology"/>